<comment type="caution">
    <text evidence="1">The sequence shown here is derived from an EMBL/GenBank/DDBJ whole genome shotgun (WGS) entry which is preliminary data.</text>
</comment>
<dbReference type="EMBL" id="PKPP01000186">
    <property type="protein sequence ID" value="PWA96296.1"/>
    <property type="molecule type" value="Genomic_DNA"/>
</dbReference>
<reference evidence="1 2" key="1">
    <citation type="journal article" date="2018" name="Mol. Plant">
        <title>The genome of Artemisia annua provides insight into the evolution of Asteraceae family and artemisinin biosynthesis.</title>
        <authorList>
            <person name="Shen Q."/>
            <person name="Zhang L."/>
            <person name="Liao Z."/>
            <person name="Wang S."/>
            <person name="Yan T."/>
            <person name="Shi P."/>
            <person name="Liu M."/>
            <person name="Fu X."/>
            <person name="Pan Q."/>
            <person name="Wang Y."/>
            <person name="Lv Z."/>
            <person name="Lu X."/>
            <person name="Zhang F."/>
            <person name="Jiang W."/>
            <person name="Ma Y."/>
            <person name="Chen M."/>
            <person name="Hao X."/>
            <person name="Li L."/>
            <person name="Tang Y."/>
            <person name="Lv G."/>
            <person name="Zhou Y."/>
            <person name="Sun X."/>
            <person name="Brodelius P.E."/>
            <person name="Rose J.K.C."/>
            <person name="Tang K."/>
        </authorList>
    </citation>
    <scope>NUCLEOTIDE SEQUENCE [LARGE SCALE GENOMIC DNA]</scope>
    <source>
        <strain evidence="2">cv. Huhao1</strain>
        <tissue evidence="1">Leaf</tissue>
    </source>
</reference>
<keyword evidence="2" id="KW-1185">Reference proteome</keyword>
<dbReference type="OrthoDB" id="1702971at2759"/>
<evidence type="ECO:0000313" key="1">
    <source>
        <dbReference type="EMBL" id="PWA96296.1"/>
    </source>
</evidence>
<accession>A0A2U1QE54</accession>
<proteinExistence type="predicted"/>
<name>A0A2U1QE54_ARTAN</name>
<dbReference type="Proteomes" id="UP000245207">
    <property type="component" value="Unassembled WGS sequence"/>
</dbReference>
<protein>
    <submittedName>
        <fullName evidence="1">Transcription factor GTE10</fullName>
    </submittedName>
</protein>
<gene>
    <name evidence="1" type="ORF">CTI12_AA039950</name>
</gene>
<sequence length="106" mass="11953">MRIKIDTNCVFSNSVNGVGQVDEQKSQSIPIPVEVDGNQDGESAPPEKLYRAALLRSRFTYDKVEKIKEKLFSGIKNTEGSLLKKLKNDMLPEIEKVQKVIDLRTC</sequence>
<dbReference type="AlphaFoldDB" id="A0A2U1QE54"/>
<evidence type="ECO:0000313" key="2">
    <source>
        <dbReference type="Proteomes" id="UP000245207"/>
    </source>
</evidence>
<organism evidence="1 2">
    <name type="scientific">Artemisia annua</name>
    <name type="common">Sweet wormwood</name>
    <dbReference type="NCBI Taxonomy" id="35608"/>
    <lineage>
        <taxon>Eukaryota</taxon>
        <taxon>Viridiplantae</taxon>
        <taxon>Streptophyta</taxon>
        <taxon>Embryophyta</taxon>
        <taxon>Tracheophyta</taxon>
        <taxon>Spermatophyta</taxon>
        <taxon>Magnoliopsida</taxon>
        <taxon>eudicotyledons</taxon>
        <taxon>Gunneridae</taxon>
        <taxon>Pentapetalae</taxon>
        <taxon>asterids</taxon>
        <taxon>campanulids</taxon>
        <taxon>Asterales</taxon>
        <taxon>Asteraceae</taxon>
        <taxon>Asteroideae</taxon>
        <taxon>Anthemideae</taxon>
        <taxon>Artemisiinae</taxon>
        <taxon>Artemisia</taxon>
    </lineage>
</organism>